<dbReference type="InterPro" id="IPR051203">
    <property type="entry name" value="Polysaccharide_Synthase-Rel"/>
</dbReference>
<gene>
    <name evidence="3" type="ORF">HBE96_00930</name>
</gene>
<feature type="domain" description="Polysaccharide biosynthesis protein CapD-like" evidence="2">
    <location>
        <begin position="9"/>
        <end position="291"/>
    </location>
</feature>
<evidence type="ECO:0000313" key="3">
    <source>
        <dbReference type="EMBL" id="NMM61286.1"/>
    </source>
</evidence>
<comment type="similarity">
    <text evidence="1">Belongs to the polysaccharide synthase family.</text>
</comment>
<dbReference type="AlphaFoldDB" id="A0A7Y0ED51"/>
<dbReference type="InterPro" id="IPR003869">
    <property type="entry name" value="Polysac_CapD-like"/>
</dbReference>
<protein>
    <submittedName>
        <fullName evidence="3">SDR family NAD(P)-dependent oxidoreductase</fullName>
    </submittedName>
</protein>
<dbReference type="Proteomes" id="UP000537131">
    <property type="component" value="Unassembled WGS sequence"/>
</dbReference>
<proteinExistence type="inferred from homology"/>
<dbReference type="Gene3D" id="3.40.50.720">
    <property type="entry name" value="NAD(P)-binding Rossmann-like Domain"/>
    <property type="match status" value="1"/>
</dbReference>
<dbReference type="SUPFAM" id="SSF51735">
    <property type="entry name" value="NAD(P)-binding Rossmann-fold domains"/>
    <property type="match status" value="1"/>
</dbReference>
<dbReference type="EMBL" id="JABBNI010000001">
    <property type="protein sequence ID" value="NMM61286.1"/>
    <property type="molecule type" value="Genomic_DNA"/>
</dbReference>
<dbReference type="PANTHER" id="PTHR43318">
    <property type="entry name" value="UDP-N-ACETYLGLUCOSAMINE 4,6-DEHYDRATASE"/>
    <property type="match status" value="1"/>
</dbReference>
<evidence type="ECO:0000256" key="1">
    <source>
        <dbReference type="ARBA" id="ARBA00007430"/>
    </source>
</evidence>
<sequence>MTYYTNKRILIIGGTGTIGQGLVKELIKHKPKVIRILSRDEYKQFIMQNEYGSGGMFRFFIGDVRDYDRVERAMNGIDIVFNLAAMKHVPACEYNPSEAIKTNVNGMENVIKAAVYNKVRCVIFTSSDKAINPTNSYGATKLLAEKLVQAANYSKGPVETKFVAVRFGNVIGSRGSVIPLFKRQILEKGKVTVTDENMSRFMMTLDQAVKLTMKAAEICYGGELFILKMPVVKLKYLTEVIIDEVCKKYSMDFKSIKVENIGLRPGERMYEELMSEEESEYAYDLGNMYAVIPTTFNKSEYEKFYRNFKHSIRKSYTSNDIEPVTKDETRNLILQGLNVGIEGGMV</sequence>
<keyword evidence="4" id="KW-1185">Reference proteome</keyword>
<evidence type="ECO:0000313" key="4">
    <source>
        <dbReference type="Proteomes" id="UP000537131"/>
    </source>
</evidence>
<evidence type="ECO:0000259" key="2">
    <source>
        <dbReference type="Pfam" id="PF02719"/>
    </source>
</evidence>
<comment type="caution">
    <text evidence="3">The sequence shown here is derived from an EMBL/GenBank/DDBJ whole genome shotgun (WGS) entry which is preliminary data.</text>
</comment>
<dbReference type="RefSeq" id="WP_169295890.1">
    <property type="nucleotide sequence ID" value="NZ_JABBNI010000001.1"/>
</dbReference>
<accession>A0A7Y0ED51</accession>
<organism evidence="3 4">
    <name type="scientific">Clostridium muellerianum</name>
    <dbReference type="NCBI Taxonomy" id="2716538"/>
    <lineage>
        <taxon>Bacteria</taxon>
        <taxon>Bacillati</taxon>
        <taxon>Bacillota</taxon>
        <taxon>Clostridia</taxon>
        <taxon>Eubacteriales</taxon>
        <taxon>Clostridiaceae</taxon>
        <taxon>Clostridium</taxon>
    </lineage>
</organism>
<dbReference type="InterPro" id="IPR036291">
    <property type="entry name" value="NAD(P)-bd_dom_sf"/>
</dbReference>
<dbReference type="Pfam" id="PF02719">
    <property type="entry name" value="Polysacc_synt_2"/>
    <property type="match status" value="1"/>
</dbReference>
<dbReference type="PANTHER" id="PTHR43318:SF2">
    <property type="entry name" value="UDP-N-ACETYLGLUCOSAMINE 4,6-DEHYDRATASE (INVERTING)"/>
    <property type="match status" value="1"/>
</dbReference>
<reference evidence="3 4" key="1">
    <citation type="submission" date="2020-06" db="EMBL/GenBank/DDBJ databases">
        <title>Complete Genome Sequence of Clostridium muelleri sp. nov. P21T, an Acid-Alcohol Producing Acetogen Isolated from Old Hay.</title>
        <authorList>
            <person name="Duncan K.E."/>
            <person name="Tanner R.S."/>
        </authorList>
    </citation>
    <scope>NUCLEOTIDE SEQUENCE [LARGE SCALE GENOMIC DNA]</scope>
    <source>
        <strain evidence="3 4">P21</strain>
    </source>
</reference>
<name>A0A7Y0ED51_9CLOT</name>